<feature type="region of interest" description="Disordered" evidence="1">
    <location>
        <begin position="1"/>
        <end position="104"/>
    </location>
</feature>
<evidence type="ECO:0000313" key="2">
    <source>
        <dbReference type="EMBL" id="GMT27589.1"/>
    </source>
</evidence>
<feature type="non-terminal residue" evidence="2">
    <location>
        <position position="1"/>
    </location>
</feature>
<reference evidence="2" key="1">
    <citation type="submission" date="2023-10" db="EMBL/GenBank/DDBJ databases">
        <title>Genome assembly of Pristionchus species.</title>
        <authorList>
            <person name="Yoshida K."/>
            <person name="Sommer R.J."/>
        </authorList>
    </citation>
    <scope>NUCLEOTIDE SEQUENCE</scope>
    <source>
        <strain evidence="2">RS5133</strain>
    </source>
</reference>
<protein>
    <submittedName>
        <fullName evidence="2">Uncharacterized protein</fullName>
    </submittedName>
</protein>
<name>A0AAV5W6J7_9BILA</name>
<organism evidence="2 3">
    <name type="scientific">Pristionchus fissidentatus</name>
    <dbReference type="NCBI Taxonomy" id="1538716"/>
    <lineage>
        <taxon>Eukaryota</taxon>
        <taxon>Metazoa</taxon>
        <taxon>Ecdysozoa</taxon>
        <taxon>Nematoda</taxon>
        <taxon>Chromadorea</taxon>
        <taxon>Rhabditida</taxon>
        <taxon>Rhabditina</taxon>
        <taxon>Diplogasteromorpha</taxon>
        <taxon>Diplogasteroidea</taxon>
        <taxon>Neodiplogasteridae</taxon>
        <taxon>Pristionchus</taxon>
    </lineage>
</organism>
<gene>
    <name evidence="2" type="ORF">PFISCL1PPCAC_18886</name>
</gene>
<dbReference type="EMBL" id="BTSY01000005">
    <property type="protein sequence ID" value="GMT27589.1"/>
    <property type="molecule type" value="Genomic_DNA"/>
</dbReference>
<evidence type="ECO:0000256" key="1">
    <source>
        <dbReference type="SAM" id="MobiDB-lite"/>
    </source>
</evidence>
<feature type="compositionally biased region" description="Basic and acidic residues" evidence="1">
    <location>
        <begin position="1"/>
        <end position="24"/>
    </location>
</feature>
<proteinExistence type="predicted"/>
<dbReference type="AlphaFoldDB" id="A0AAV5W6J7"/>
<evidence type="ECO:0000313" key="3">
    <source>
        <dbReference type="Proteomes" id="UP001432322"/>
    </source>
</evidence>
<feature type="compositionally biased region" description="Basic and acidic residues" evidence="1">
    <location>
        <begin position="63"/>
        <end position="91"/>
    </location>
</feature>
<dbReference type="Proteomes" id="UP001432322">
    <property type="component" value="Unassembled WGS sequence"/>
</dbReference>
<comment type="caution">
    <text evidence="2">The sequence shown here is derived from an EMBL/GenBank/DDBJ whole genome shotgun (WGS) entry which is preliminary data.</text>
</comment>
<accession>A0AAV5W6J7</accession>
<sequence>DRTSQTEQEKTGKESTKEENERKAEKRSKSKSVSQKDKRSKKDKSISKEGTIYNESSFGDVPRIPDSRDKTDDYVDKSETVKKGKTEEAKKSRNNPFSAHNRPN</sequence>
<keyword evidence="3" id="KW-1185">Reference proteome</keyword>
<feature type="non-terminal residue" evidence="2">
    <location>
        <position position="104"/>
    </location>
</feature>